<comment type="caution">
    <text evidence="1">The sequence shown here is derived from an EMBL/GenBank/DDBJ whole genome shotgun (WGS) entry which is preliminary data.</text>
</comment>
<dbReference type="SUPFAM" id="SSF54427">
    <property type="entry name" value="NTF2-like"/>
    <property type="match status" value="1"/>
</dbReference>
<dbReference type="PANTHER" id="PTHR39598">
    <property type="entry name" value="AUSTINOL SYNTHESIS PROTEIN F-RELATED"/>
    <property type="match status" value="1"/>
</dbReference>
<keyword evidence="2" id="KW-1185">Reference proteome</keyword>
<evidence type="ECO:0000313" key="1">
    <source>
        <dbReference type="EMBL" id="KAK3048105.1"/>
    </source>
</evidence>
<proteinExistence type="predicted"/>
<evidence type="ECO:0008006" key="3">
    <source>
        <dbReference type="Google" id="ProtNLM"/>
    </source>
</evidence>
<reference evidence="1" key="1">
    <citation type="submission" date="2023-04" db="EMBL/GenBank/DDBJ databases">
        <title>Black Yeasts Isolated from many extreme environments.</title>
        <authorList>
            <person name="Coleine C."/>
            <person name="Stajich J.E."/>
            <person name="Selbmann L."/>
        </authorList>
    </citation>
    <scope>NUCLEOTIDE SEQUENCE</scope>
    <source>
        <strain evidence="1">CCFEE 5312</strain>
    </source>
</reference>
<dbReference type="EMBL" id="JAWDJX010000052">
    <property type="protein sequence ID" value="KAK3048105.1"/>
    <property type="molecule type" value="Genomic_DNA"/>
</dbReference>
<gene>
    <name evidence="1" type="ORF">LTR09_010444</name>
</gene>
<dbReference type="PANTHER" id="PTHR39598:SF1">
    <property type="entry name" value="AUSTINOID BIOSYNTHESIS CLUSTERS PROTEIN F-RELATED"/>
    <property type="match status" value="1"/>
</dbReference>
<evidence type="ECO:0000313" key="2">
    <source>
        <dbReference type="Proteomes" id="UP001271007"/>
    </source>
</evidence>
<dbReference type="InterPro" id="IPR032710">
    <property type="entry name" value="NTF2-like_dom_sf"/>
</dbReference>
<dbReference type="Gene3D" id="3.10.450.50">
    <property type="match status" value="1"/>
</dbReference>
<name>A0AAJ0G506_9PEZI</name>
<protein>
    <recommendedName>
        <fullName evidence="3">SnoaL-like domain-containing protein</fullName>
    </recommendedName>
</protein>
<dbReference type="InterPro" id="IPR050977">
    <property type="entry name" value="Fungal_Meroterpenoid_Isomerase"/>
</dbReference>
<dbReference type="Proteomes" id="UP001271007">
    <property type="component" value="Unassembled WGS sequence"/>
</dbReference>
<accession>A0AAJ0G506</accession>
<organism evidence="1 2">
    <name type="scientific">Extremus antarcticus</name>
    <dbReference type="NCBI Taxonomy" id="702011"/>
    <lineage>
        <taxon>Eukaryota</taxon>
        <taxon>Fungi</taxon>
        <taxon>Dikarya</taxon>
        <taxon>Ascomycota</taxon>
        <taxon>Pezizomycotina</taxon>
        <taxon>Dothideomycetes</taxon>
        <taxon>Dothideomycetidae</taxon>
        <taxon>Mycosphaerellales</taxon>
        <taxon>Extremaceae</taxon>
        <taxon>Extremus</taxon>
    </lineage>
</organism>
<dbReference type="AlphaFoldDB" id="A0AAJ0G506"/>
<sequence>MSSTLYTQKRLTERFIEVEEAWDYEENFKLRTEDCTQHLVPTTLGHPPRNNAEFKEFNAQLKPLWTNYKIKVLHTTHDPETHRAVLNIQNYADTPAGKFELESIFVLWFTEDGMKLQKVEEFVDSAYLNTFFAKVADVQSKDD</sequence>